<feature type="non-terminal residue" evidence="1">
    <location>
        <position position="110"/>
    </location>
</feature>
<evidence type="ECO:0000313" key="1">
    <source>
        <dbReference type="EMBL" id="KAH9327673.1"/>
    </source>
</evidence>
<dbReference type="OMA" id="RGTWSEF"/>
<dbReference type="Proteomes" id="UP000824469">
    <property type="component" value="Unassembled WGS sequence"/>
</dbReference>
<gene>
    <name evidence="1" type="ORF">KI387_007851</name>
</gene>
<dbReference type="AlphaFoldDB" id="A0AA38GSV6"/>
<protein>
    <submittedName>
        <fullName evidence="1">Uncharacterized protein</fullName>
    </submittedName>
</protein>
<proteinExistence type="predicted"/>
<sequence length="110" mass="11481">RDEVGIGGSWQDFLSYLGTAFLSDNVRLILGGPASSDGGYGATSAKVTAQKSKGMPRVSIYLEKLADPSASDAMGNISVEIFRAFKQKSDALVAVEGCLSQMSATVASEK</sequence>
<accession>A0AA38GSV6</accession>
<dbReference type="PANTHER" id="PTHR35770">
    <property type="entry name" value="U2 SMALL NUCLEAR RIBONUCLEOPROTEIN AUXILIARY FACTOR-LIKE PROTEIN"/>
    <property type="match status" value="1"/>
</dbReference>
<comment type="caution">
    <text evidence="1">The sequence shown here is derived from an EMBL/GenBank/DDBJ whole genome shotgun (WGS) entry which is preliminary data.</text>
</comment>
<dbReference type="PANTHER" id="PTHR35770:SF1">
    <property type="entry name" value="U2 SMALL NUCLEAR RIBONUCLEOPROTEIN AUXILIARY FACTOR-LIKE PROTEIN"/>
    <property type="match status" value="1"/>
</dbReference>
<feature type="non-terminal residue" evidence="1">
    <location>
        <position position="1"/>
    </location>
</feature>
<evidence type="ECO:0000313" key="2">
    <source>
        <dbReference type="Proteomes" id="UP000824469"/>
    </source>
</evidence>
<name>A0AA38GSV6_TAXCH</name>
<reference evidence="1 2" key="1">
    <citation type="journal article" date="2021" name="Nat. Plants">
        <title>The Taxus genome provides insights into paclitaxel biosynthesis.</title>
        <authorList>
            <person name="Xiong X."/>
            <person name="Gou J."/>
            <person name="Liao Q."/>
            <person name="Li Y."/>
            <person name="Zhou Q."/>
            <person name="Bi G."/>
            <person name="Li C."/>
            <person name="Du R."/>
            <person name="Wang X."/>
            <person name="Sun T."/>
            <person name="Guo L."/>
            <person name="Liang H."/>
            <person name="Lu P."/>
            <person name="Wu Y."/>
            <person name="Zhang Z."/>
            <person name="Ro D.K."/>
            <person name="Shang Y."/>
            <person name="Huang S."/>
            <person name="Yan J."/>
        </authorList>
    </citation>
    <scope>NUCLEOTIDE SEQUENCE [LARGE SCALE GENOMIC DNA]</scope>
    <source>
        <strain evidence="1">Ta-2019</strain>
    </source>
</reference>
<keyword evidence="2" id="KW-1185">Reference proteome</keyword>
<organism evidence="1 2">
    <name type="scientific">Taxus chinensis</name>
    <name type="common">Chinese yew</name>
    <name type="synonym">Taxus wallichiana var. chinensis</name>
    <dbReference type="NCBI Taxonomy" id="29808"/>
    <lineage>
        <taxon>Eukaryota</taxon>
        <taxon>Viridiplantae</taxon>
        <taxon>Streptophyta</taxon>
        <taxon>Embryophyta</taxon>
        <taxon>Tracheophyta</taxon>
        <taxon>Spermatophyta</taxon>
        <taxon>Pinopsida</taxon>
        <taxon>Pinidae</taxon>
        <taxon>Conifers II</taxon>
        <taxon>Cupressales</taxon>
        <taxon>Taxaceae</taxon>
        <taxon>Taxus</taxon>
    </lineage>
</organism>
<dbReference type="EMBL" id="JAHRHJ020000002">
    <property type="protein sequence ID" value="KAH9327673.1"/>
    <property type="molecule type" value="Genomic_DNA"/>
</dbReference>